<proteinExistence type="predicted"/>
<gene>
    <name evidence="1" type="ORF">Pcinc_021722</name>
</gene>
<dbReference type="Pfam" id="PF13489">
    <property type="entry name" value="Methyltransf_23"/>
    <property type="match status" value="1"/>
</dbReference>
<dbReference type="PANTHER" id="PTHR43591:SF101">
    <property type="entry name" value="METHYLTRANSFERASE-LIKE PROTEIN 27"/>
    <property type="match status" value="1"/>
</dbReference>
<dbReference type="Gene3D" id="3.40.50.150">
    <property type="entry name" value="Vaccinia Virus protein VP39"/>
    <property type="match status" value="1"/>
</dbReference>
<dbReference type="Proteomes" id="UP001286313">
    <property type="component" value="Unassembled WGS sequence"/>
</dbReference>
<name>A0AAE1KH28_PETCI</name>
<evidence type="ECO:0000313" key="1">
    <source>
        <dbReference type="EMBL" id="KAK3873249.1"/>
    </source>
</evidence>
<sequence>MSTKTFQVPSQANHAVNVSDDPHRVISTYAEWANTYDQTLLPENYLGPRLSVEEVARLIPENRRKQVRILDVGAGTGKVGIELSQLGFTQVDGLEPCKEMLDILKATKVYQNTYLEFIGLGNSTVPSDTYDVVMVVGCMGKGHIPVEGIDEMIRIAKPGGYVVNVTREEVLQVPLYKDKLKPHMDKLEREGKWKQTRRLRLTGSLGMLGISINAAPSDLETRVDEAQEDEAEEANQLDGAVDGFSRKLGRSSLGF</sequence>
<keyword evidence="2" id="KW-1185">Reference proteome</keyword>
<comment type="caution">
    <text evidence="1">The sequence shown here is derived from an EMBL/GenBank/DDBJ whole genome shotgun (WGS) entry which is preliminary data.</text>
</comment>
<organism evidence="1 2">
    <name type="scientific">Petrolisthes cinctipes</name>
    <name type="common">Flat porcelain crab</name>
    <dbReference type="NCBI Taxonomy" id="88211"/>
    <lineage>
        <taxon>Eukaryota</taxon>
        <taxon>Metazoa</taxon>
        <taxon>Ecdysozoa</taxon>
        <taxon>Arthropoda</taxon>
        <taxon>Crustacea</taxon>
        <taxon>Multicrustacea</taxon>
        <taxon>Malacostraca</taxon>
        <taxon>Eumalacostraca</taxon>
        <taxon>Eucarida</taxon>
        <taxon>Decapoda</taxon>
        <taxon>Pleocyemata</taxon>
        <taxon>Anomura</taxon>
        <taxon>Galatheoidea</taxon>
        <taxon>Porcellanidae</taxon>
        <taxon>Petrolisthes</taxon>
    </lineage>
</organism>
<reference evidence="1" key="1">
    <citation type="submission" date="2023-10" db="EMBL/GenBank/DDBJ databases">
        <title>Genome assemblies of two species of porcelain crab, Petrolisthes cinctipes and Petrolisthes manimaculis (Anomura: Porcellanidae).</title>
        <authorList>
            <person name="Angst P."/>
        </authorList>
    </citation>
    <scope>NUCLEOTIDE SEQUENCE</scope>
    <source>
        <strain evidence="1">PB745_01</strain>
        <tissue evidence="1">Gill</tissue>
    </source>
</reference>
<dbReference type="InterPro" id="IPR029063">
    <property type="entry name" value="SAM-dependent_MTases_sf"/>
</dbReference>
<dbReference type="PANTHER" id="PTHR43591">
    <property type="entry name" value="METHYLTRANSFERASE"/>
    <property type="match status" value="1"/>
</dbReference>
<evidence type="ECO:0008006" key="3">
    <source>
        <dbReference type="Google" id="ProtNLM"/>
    </source>
</evidence>
<protein>
    <recommendedName>
        <fullName evidence="3">Methyltransferase domain-containing protein</fullName>
    </recommendedName>
</protein>
<dbReference type="EMBL" id="JAWQEG010002243">
    <property type="protein sequence ID" value="KAK3873249.1"/>
    <property type="molecule type" value="Genomic_DNA"/>
</dbReference>
<accession>A0AAE1KH28</accession>
<evidence type="ECO:0000313" key="2">
    <source>
        <dbReference type="Proteomes" id="UP001286313"/>
    </source>
</evidence>
<dbReference type="CDD" id="cd02440">
    <property type="entry name" value="AdoMet_MTases"/>
    <property type="match status" value="1"/>
</dbReference>
<dbReference type="SUPFAM" id="SSF53335">
    <property type="entry name" value="S-adenosyl-L-methionine-dependent methyltransferases"/>
    <property type="match status" value="1"/>
</dbReference>
<dbReference type="AlphaFoldDB" id="A0AAE1KH28"/>